<gene>
    <name evidence="3" type="ORF">Csp_C27550</name>
</gene>
<feature type="region of interest" description="Disordered" evidence="1">
    <location>
        <begin position="77"/>
        <end position="114"/>
    </location>
</feature>
<evidence type="ECO:0008006" key="4">
    <source>
        <dbReference type="Google" id="ProtNLM"/>
    </source>
</evidence>
<keyword evidence="2" id="KW-0732">Signal</keyword>
<feature type="region of interest" description="Disordered" evidence="1">
    <location>
        <begin position="22"/>
        <end position="51"/>
    </location>
</feature>
<dbReference type="AlphaFoldDB" id="C9YDH6"/>
<organism evidence="3">
    <name type="scientific">Curvibacter symbiont subsp. Hydra magnipapillata</name>
    <dbReference type="NCBI Taxonomy" id="667019"/>
    <lineage>
        <taxon>Bacteria</taxon>
        <taxon>Pseudomonadati</taxon>
        <taxon>Pseudomonadota</taxon>
        <taxon>Betaproteobacteria</taxon>
        <taxon>Burkholderiales</taxon>
        <taxon>Comamonadaceae</taxon>
        <taxon>Curvibacter</taxon>
    </lineage>
</organism>
<evidence type="ECO:0000313" key="3">
    <source>
        <dbReference type="EMBL" id="CBA31239.1"/>
    </source>
</evidence>
<evidence type="ECO:0000256" key="1">
    <source>
        <dbReference type="SAM" id="MobiDB-lite"/>
    </source>
</evidence>
<name>C9YDH6_CURXX</name>
<protein>
    <recommendedName>
        <fullName evidence="4">DUF333 domain-containing protein</fullName>
    </recommendedName>
</protein>
<feature type="chain" id="PRO_5003004669" description="DUF333 domain-containing protein" evidence="2">
    <location>
        <begin position="23"/>
        <end position="114"/>
    </location>
</feature>
<reference evidence="3" key="1">
    <citation type="journal article" date="2010" name="Nature">
        <title>The Dynamic genome of Hydra.</title>
        <authorList>
            <person name="Chapman J.A."/>
            <person name="Kirkness E.F."/>
            <person name="Simakov O."/>
            <person name="Hampson S.E."/>
            <person name="Mitros T."/>
            <person name="Weinmaier T."/>
            <person name="Rattei T."/>
            <person name="Balasubramanian P.G."/>
            <person name="Borman J."/>
            <person name="Busam D."/>
            <person name="Disbennett K."/>
            <person name="Pfannkoch C."/>
            <person name="Sumin N."/>
            <person name="Sutton G."/>
            <person name="Viswanathan L."/>
            <person name="Walenz B."/>
            <person name="Goodstein D.M."/>
            <person name="Hellsten U."/>
            <person name="Kawashima T."/>
            <person name="Prochnik S.E."/>
            <person name="Putnam N.H."/>
            <person name="Shu S."/>
            <person name="Blumberg B."/>
            <person name="Dana C.E."/>
            <person name="Gee L."/>
            <person name="Kibler D.F."/>
            <person name="Law L."/>
            <person name="Lindgens D."/>
            <person name="Martinez D.E."/>
            <person name="Peng J."/>
            <person name="Wigge P.A."/>
            <person name="Bertulat B."/>
            <person name="Guder C."/>
            <person name="Nakamura Y."/>
            <person name="Ozbek S."/>
            <person name="Watanabe H."/>
            <person name="Khalturin K."/>
            <person name="Hemmrich G."/>
            <person name="Franke A."/>
            <person name="Augustin R."/>
            <person name="Fraune S."/>
            <person name="Hayakawa E."/>
            <person name="Hayakawa S."/>
            <person name="Hirose M."/>
            <person name="Hwang J."/>
            <person name="Ikeo K."/>
            <person name="Nishimiya-Fujisawa C."/>
            <person name="Ogura A."/>
            <person name="Takahashi T."/>
            <person name="Steinmetz P.R."/>
            <person name="Zhang X."/>
            <person name="Aufschnaiter R."/>
            <person name="Eder M.K."/>
            <person name="Gorny A.K."/>
            <person name="Salvenmoser W."/>
            <person name="Heimberg A.M."/>
            <person name="Wheeler B.M."/>
            <person name="Peterson K.J."/>
            <person name="Boettger A."/>
            <person name="Tischler P."/>
            <person name="Wolf A."/>
            <person name="Gojobori T."/>
            <person name="Remington K.A."/>
            <person name="Strausberg R.L."/>
            <person name="Venter J."/>
            <person name="Technau U."/>
            <person name="Hobmayer B."/>
            <person name="Bosch T.C."/>
            <person name="Holstein T.W."/>
            <person name="Fujisawa T."/>
            <person name="Bode H.R."/>
            <person name="David C.N."/>
            <person name="Rokhsar D.S."/>
            <person name="Steele R.E."/>
        </authorList>
    </citation>
    <scope>NUCLEOTIDE SEQUENCE</scope>
</reference>
<feature type="signal peptide" evidence="2">
    <location>
        <begin position="1"/>
        <end position="22"/>
    </location>
</feature>
<proteinExistence type="predicted"/>
<accession>C9YDH6</accession>
<evidence type="ECO:0000256" key="2">
    <source>
        <dbReference type="SAM" id="SignalP"/>
    </source>
</evidence>
<dbReference type="EMBL" id="FN543105">
    <property type="protein sequence ID" value="CBA31239.1"/>
    <property type="molecule type" value="Genomic_DNA"/>
</dbReference>
<sequence>MRPQLLSLACLAALAWGGLAFAQQNSTQQPPPKPPEGQSGPQEHRGPPPEALAACKSLAAGAACNFTSPRGAEIGTCFAPEGKPLACRPKHGPGGPGGQQGPANGNASKPKPMN</sequence>